<feature type="non-terminal residue" evidence="1">
    <location>
        <position position="278"/>
    </location>
</feature>
<proteinExistence type="predicted"/>
<gene>
    <name evidence="1" type="ORF">KUCAC02_006334</name>
</gene>
<keyword evidence="2" id="KW-1185">Reference proteome</keyword>
<accession>A0ACB9VRI4</accession>
<evidence type="ECO:0000313" key="1">
    <source>
        <dbReference type="EMBL" id="KAI4802758.1"/>
    </source>
</evidence>
<protein>
    <submittedName>
        <fullName evidence="1">Uncharacterized protein</fullName>
    </submittedName>
</protein>
<reference evidence="1" key="1">
    <citation type="submission" date="2022-05" db="EMBL/GenBank/DDBJ databases">
        <title>Chromosome-level genome of Chaenocephalus aceratus.</title>
        <authorList>
            <person name="Park H."/>
        </authorList>
    </citation>
    <scope>NUCLEOTIDE SEQUENCE</scope>
    <source>
        <strain evidence="1">KU_202001</strain>
    </source>
</reference>
<sequence length="278" mass="30986">MQVSAVDSLEGPLLQVEGLGDLRLELHSRKLNIHVVLIDELHRHLYIKSTSRLGHKNKDKNAARLPGSAAKDTSPMPVLDVSSMSTHASFWIHHSSAHLDQAVVRTSDISTYVREQDVRELNQADLTEVDPEENSAEFMGILIKALAKLKKIPETIKAIMERLEPELKQIVKRSTTQIADHAYQRGENLAQESKPRLLLELLELLFDKFKAVAQAHSVVLTHLQQIAVQCPGGAHQEGIKLYEQGRLCQDPDRAAVLPPHLLCDLADTSAAYCCHMVD</sequence>
<comment type="caution">
    <text evidence="1">The sequence shown here is derived from an EMBL/GenBank/DDBJ whole genome shotgun (WGS) entry which is preliminary data.</text>
</comment>
<evidence type="ECO:0000313" key="2">
    <source>
        <dbReference type="Proteomes" id="UP001057452"/>
    </source>
</evidence>
<dbReference type="Proteomes" id="UP001057452">
    <property type="component" value="Chromosome 23"/>
</dbReference>
<organism evidence="1 2">
    <name type="scientific">Chaenocephalus aceratus</name>
    <name type="common">Blackfin icefish</name>
    <name type="synonym">Chaenichthys aceratus</name>
    <dbReference type="NCBI Taxonomy" id="36190"/>
    <lineage>
        <taxon>Eukaryota</taxon>
        <taxon>Metazoa</taxon>
        <taxon>Chordata</taxon>
        <taxon>Craniata</taxon>
        <taxon>Vertebrata</taxon>
        <taxon>Euteleostomi</taxon>
        <taxon>Actinopterygii</taxon>
        <taxon>Neopterygii</taxon>
        <taxon>Teleostei</taxon>
        <taxon>Neoteleostei</taxon>
        <taxon>Acanthomorphata</taxon>
        <taxon>Eupercaria</taxon>
        <taxon>Perciformes</taxon>
        <taxon>Notothenioidei</taxon>
        <taxon>Channichthyidae</taxon>
        <taxon>Chaenocephalus</taxon>
    </lineage>
</organism>
<name>A0ACB9VRI4_CHAAC</name>
<dbReference type="EMBL" id="CM043807">
    <property type="protein sequence ID" value="KAI4802758.1"/>
    <property type="molecule type" value="Genomic_DNA"/>
</dbReference>